<evidence type="ECO:0000256" key="9">
    <source>
        <dbReference type="ARBA" id="ARBA00022842"/>
    </source>
</evidence>
<comment type="cofactor">
    <cofactor evidence="2 11">
        <name>Mg(2+)</name>
        <dbReference type="ChEBI" id="CHEBI:18420"/>
    </cofactor>
</comment>
<comment type="similarity">
    <text evidence="11">Belongs to the Thz kinase family.</text>
</comment>
<evidence type="ECO:0000256" key="10">
    <source>
        <dbReference type="ARBA" id="ARBA00022977"/>
    </source>
</evidence>
<dbReference type="NCBIfam" id="TIGR00694">
    <property type="entry name" value="thiM"/>
    <property type="match status" value="1"/>
</dbReference>
<accession>A0ABT4CUN7</accession>
<dbReference type="PRINTS" id="PR01099">
    <property type="entry name" value="HYETHTZKNASE"/>
</dbReference>
<dbReference type="Pfam" id="PF02110">
    <property type="entry name" value="HK"/>
    <property type="match status" value="1"/>
</dbReference>
<dbReference type="SUPFAM" id="SSF53613">
    <property type="entry name" value="Ribokinase-like"/>
    <property type="match status" value="1"/>
</dbReference>
<feature type="binding site" evidence="11">
    <location>
        <position position="117"/>
    </location>
    <ligand>
        <name>ATP</name>
        <dbReference type="ChEBI" id="CHEBI:30616"/>
    </ligand>
</feature>
<dbReference type="NCBIfam" id="NF006830">
    <property type="entry name" value="PRK09355.1"/>
    <property type="match status" value="1"/>
</dbReference>
<dbReference type="InterPro" id="IPR000417">
    <property type="entry name" value="Hyethyz_kinase"/>
</dbReference>
<evidence type="ECO:0000256" key="1">
    <source>
        <dbReference type="ARBA" id="ARBA00001771"/>
    </source>
</evidence>
<protein>
    <recommendedName>
        <fullName evidence="11">Hydroxyethylthiazole kinase</fullName>
        <ecNumber evidence="11">2.7.1.50</ecNumber>
    </recommendedName>
    <alternativeName>
        <fullName evidence="11">4-methyl-5-beta-hydroxyethylthiazole kinase</fullName>
        <shortName evidence="11">TH kinase</shortName>
        <shortName evidence="11">Thz kinase</shortName>
    </alternativeName>
</protein>
<dbReference type="CDD" id="cd01170">
    <property type="entry name" value="THZ_kinase"/>
    <property type="match status" value="1"/>
</dbReference>
<evidence type="ECO:0000256" key="11">
    <source>
        <dbReference type="HAMAP-Rule" id="MF_00228"/>
    </source>
</evidence>
<comment type="pathway">
    <text evidence="3 11">Cofactor biosynthesis; thiamine diphosphate biosynthesis; 4-methyl-5-(2-phosphoethyl)-thiazole from 5-(2-hydroxyethyl)-4-methylthiazole: step 1/1.</text>
</comment>
<keyword evidence="13" id="KW-1185">Reference proteome</keyword>
<dbReference type="RefSeq" id="WP_268051646.1">
    <property type="nucleotide sequence ID" value="NZ_JAPQES010000008.1"/>
</dbReference>
<gene>
    <name evidence="11 12" type="primary">thiM</name>
    <name evidence="12" type="ORF">OXH55_18580</name>
</gene>
<dbReference type="Proteomes" id="UP001079657">
    <property type="component" value="Unassembled WGS sequence"/>
</dbReference>
<evidence type="ECO:0000256" key="4">
    <source>
        <dbReference type="ARBA" id="ARBA00022679"/>
    </source>
</evidence>
<keyword evidence="4 11" id="KW-0808">Transferase</keyword>
<evidence type="ECO:0000256" key="3">
    <source>
        <dbReference type="ARBA" id="ARBA00004868"/>
    </source>
</evidence>
<keyword evidence="6 11" id="KW-0547">Nucleotide-binding</keyword>
<dbReference type="Gene3D" id="3.40.1190.20">
    <property type="match status" value="1"/>
</dbReference>
<comment type="caution">
    <text evidence="12">The sequence shown here is derived from an EMBL/GenBank/DDBJ whole genome shotgun (WGS) entry which is preliminary data.</text>
</comment>
<evidence type="ECO:0000313" key="12">
    <source>
        <dbReference type="EMBL" id="MCY6372618.1"/>
    </source>
</evidence>
<dbReference type="EC" id="2.7.1.50" evidence="11"/>
<dbReference type="GO" id="GO:0004417">
    <property type="term" value="F:hydroxyethylthiazole kinase activity"/>
    <property type="evidence" value="ECO:0007669"/>
    <property type="project" value="UniProtKB-EC"/>
</dbReference>
<dbReference type="EMBL" id="JAPQES010000008">
    <property type="protein sequence ID" value="MCY6372618.1"/>
    <property type="molecule type" value="Genomic_DNA"/>
</dbReference>
<proteinExistence type="inferred from homology"/>
<evidence type="ECO:0000256" key="2">
    <source>
        <dbReference type="ARBA" id="ARBA00001946"/>
    </source>
</evidence>
<reference evidence="12" key="1">
    <citation type="submission" date="2022-12" db="EMBL/GenBank/DDBJ databases">
        <authorList>
            <person name="Wang J."/>
        </authorList>
    </citation>
    <scope>NUCLEOTIDE SEQUENCE</scope>
    <source>
        <strain evidence="12">HY-42-06</strain>
    </source>
</reference>
<feature type="binding site" evidence="11">
    <location>
        <position position="41"/>
    </location>
    <ligand>
        <name>substrate</name>
    </ligand>
</feature>
<evidence type="ECO:0000313" key="13">
    <source>
        <dbReference type="Proteomes" id="UP001079657"/>
    </source>
</evidence>
<keyword evidence="8 11" id="KW-0067">ATP-binding</keyword>
<feature type="binding site" evidence="11">
    <location>
        <position position="170"/>
    </location>
    <ligand>
        <name>ATP</name>
        <dbReference type="ChEBI" id="CHEBI:30616"/>
    </ligand>
</feature>
<comment type="function">
    <text evidence="11">Catalyzes the phosphorylation of the hydroxyl group of 4-methyl-5-beta-hydroxyethylthiazole (THZ).</text>
</comment>
<keyword evidence="10 11" id="KW-0784">Thiamine biosynthesis</keyword>
<keyword evidence="5 11" id="KW-0479">Metal-binding</keyword>
<keyword evidence="7 11" id="KW-0418">Kinase</keyword>
<comment type="catalytic activity">
    <reaction evidence="1 11">
        <text>5-(2-hydroxyethyl)-4-methylthiazole + ATP = 4-methyl-5-(2-phosphooxyethyl)-thiazole + ADP + H(+)</text>
        <dbReference type="Rhea" id="RHEA:24212"/>
        <dbReference type="ChEBI" id="CHEBI:15378"/>
        <dbReference type="ChEBI" id="CHEBI:17957"/>
        <dbReference type="ChEBI" id="CHEBI:30616"/>
        <dbReference type="ChEBI" id="CHEBI:58296"/>
        <dbReference type="ChEBI" id="CHEBI:456216"/>
        <dbReference type="EC" id="2.7.1.50"/>
    </reaction>
</comment>
<dbReference type="PIRSF" id="PIRSF000513">
    <property type="entry name" value="Thz_kinase"/>
    <property type="match status" value="1"/>
</dbReference>
<feature type="binding site" evidence="11">
    <location>
        <position position="197"/>
    </location>
    <ligand>
        <name>substrate</name>
    </ligand>
</feature>
<name>A0ABT4CUN7_9CLOT</name>
<evidence type="ECO:0000256" key="5">
    <source>
        <dbReference type="ARBA" id="ARBA00022723"/>
    </source>
</evidence>
<evidence type="ECO:0000256" key="6">
    <source>
        <dbReference type="ARBA" id="ARBA00022741"/>
    </source>
</evidence>
<evidence type="ECO:0000256" key="8">
    <source>
        <dbReference type="ARBA" id="ARBA00022840"/>
    </source>
</evidence>
<organism evidence="12 13">
    <name type="scientific">Clostridium ganghwense</name>
    <dbReference type="NCBI Taxonomy" id="312089"/>
    <lineage>
        <taxon>Bacteria</taxon>
        <taxon>Bacillati</taxon>
        <taxon>Bacillota</taxon>
        <taxon>Clostridia</taxon>
        <taxon>Eubacteriales</taxon>
        <taxon>Clostridiaceae</taxon>
        <taxon>Clostridium</taxon>
    </lineage>
</organism>
<dbReference type="InterPro" id="IPR029056">
    <property type="entry name" value="Ribokinase-like"/>
</dbReference>
<keyword evidence="9 11" id="KW-0460">Magnesium</keyword>
<sequence>MFEKLLENLKLNPPLVHNITNYVTVNDCANIVLASGGSPLMADDINEVEDIVSISNALYINVGTLNIRTVEAMVKAGKKANELGLPVVLDPVGVGASKLRNESVETLIDEIDFSVIKGNMSEIKALYTNAKNTGGVDVQEDDLIDDQNIEEAIEFVKKVAKKFNCVIAVTGAIDIVTDSQKVCLIRNGHAIMSKITGTGCMTGSVMATYCGSNKDDIFGAAVIAITMMGLSGEKAYEKIVARSEGTSSFRTYLIDAVSLMDFQILKEGAKIEIR</sequence>
<dbReference type="HAMAP" id="MF_00228">
    <property type="entry name" value="Thz_kinase"/>
    <property type="match status" value="1"/>
</dbReference>
<evidence type="ECO:0000256" key="7">
    <source>
        <dbReference type="ARBA" id="ARBA00022777"/>
    </source>
</evidence>